<evidence type="ECO:0000259" key="1">
    <source>
        <dbReference type="Pfam" id="PF00248"/>
    </source>
</evidence>
<dbReference type="InterPro" id="IPR036812">
    <property type="entry name" value="NAD(P)_OxRdtase_dom_sf"/>
</dbReference>
<dbReference type="AlphaFoldDB" id="A0A150QU86"/>
<dbReference type="InterPro" id="IPR023210">
    <property type="entry name" value="NADP_OxRdtase_dom"/>
</dbReference>
<organism evidence="2 3">
    <name type="scientific">Sorangium cellulosum</name>
    <name type="common">Polyangium cellulosum</name>
    <dbReference type="NCBI Taxonomy" id="56"/>
    <lineage>
        <taxon>Bacteria</taxon>
        <taxon>Pseudomonadati</taxon>
        <taxon>Myxococcota</taxon>
        <taxon>Polyangia</taxon>
        <taxon>Polyangiales</taxon>
        <taxon>Polyangiaceae</taxon>
        <taxon>Sorangium</taxon>
    </lineage>
</organism>
<accession>A0A150QU86</accession>
<evidence type="ECO:0000313" key="3">
    <source>
        <dbReference type="Proteomes" id="UP000075260"/>
    </source>
</evidence>
<comment type="caution">
    <text evidence="2">The sequence shown here is derived from an EMBL/GenBank/DDBJ whole genome shotgun (WGS) entry which is preliminary data.</text>
</comment>
<protein>
    <submittedName>
        <fullName evidence="2">Oxidoreductase</fullName>
    </submittedName>
</protein>
<dbReference type="PANTHER" id="PTHR43312">
    <property type="entry name" value="D-THREO-ALDOSE 1-DEHYDROGENASE"/>
    <property type="match status" value="1"/>
</dbReference>
<sequence length="328" mass="35982">MAPLRRWCRSPPVRKRPLGKTSLEVSELALGTWGLSGDGYGPVSEAEVDRVIDRALAVGIDLFDTADVYGRGEMERRLGKRLKGAGPTFVVTKIGTDLDELPAKKRFDPAHLRTAFERSQERLDRDVVDVVLLHNPTVAAMRSKEPLAFLRDLKQAGKIRAFGVSAGSADVARSALRDEVDLIEIAYNAFLPGDLHEVASDVSESGAGVLARSVLAHGLLAGQWSPDREFYADDHRMHRWNRDEFRTRIRQLDALRPLISGPVVSLRSVALRFVLANNIVSSAVLGPRSVAQLDQLVREAGMPPYLHFTTLAELSGRLKHAGIEVSAG</sequence>
<proteinExistence type="predicted"/>
<reference evidence="2 3" key="1">
    <citation type="submission" date="2014-02" db="EMBL/GenBank/DDBJ databases">
        <title>The small core and large imbalanced accessory genome model reveals a collaborative survival strategy of Sorangium cellulosum strains in nature.</title>
        <authorList>
            <person name="Han K."/>
            <person name="Peng R."/>
            <person name="Blom J."/>
            <person name="Li Y.-Z."/>
        </authorList>
    </citation>
    <scope>NUCLEOTIDE SEQUENCE [LARGE SCALE GENOMIC DNA]</scope>
    <source>
        <strain evidence="2 3">So0008-312</strain>
    </source>
</reference>
<dbReference type="PANTHER" id="PTHR43312:SF1">
    <property type="entry name" value="NADP-DEPENDENT OXIDOREDUCTASE DOMAIN-CONTAINING PROTEIN"/>
    <property type="match status" value="1"/>
</dbReference>
<evidence type="ECO:0000313" key="2">
    <source>
        <dbReference type="EMBL" id="KYF71541.1"/>
    </source>
</evidence>
<dbReference type="Pfam" id="PF00248">
    <property type="entry name" value="Aldo_ket_red"/>
    <property type="match status" value="1"/>
</dbReference>
<name>A0A150QU86_SORCE</name>
<dbReference type="InterPro" id="IPR053135">
    <property type="entry name" value="AKR2_Oxidoreductase"/>
</dbReference>
<dbReference type="CDD" id="cd19086">
    <property type="entry name" value="AKR_AKR11C1"/>
    <property type="match status" value="1"/>
</dbReference>
<dbReference type="EMBL" id="JEMA01000329">
    <property type="protein sequence ID" value="KYF71541.1"/>
    <property type="molecule type" value="Genomic_DNA"/>
</dbReference>
<feature type="domain" description="NADP-dependent oxidoreductase" evidence="1">
    <location>
        <begin position="27"/>
        <end position="298"/>
    </location>
</feature>
<dbReference type="SUPFAM" id="SSF51430">
    <property type="entry name" value="NAD(P)-linked oxidoreductase"/>
    <property type="match status" value="1"/>
</dbReference>
<dbReference type="Gene3D" id="3.20.20.100">
    <property type="entry name" value="NADP-dependent oxidoreductase domain"/>
    <property type="match status" value="1"/>
</dbReference>
<dbReference type="Proteomes" id="UP000075260">
    <property type="component" value="Unassembled WGS sequence"/>
</dbReference>
<gene>
    <name evidence="2" type="ORF">BE15_21600</name>
</gene>